<dbReference type="NCBIfam" id="TIGR03704">
    <property type="entry name" value="PrmC_rel_meth"/>
    <property type="match status" value="1"/>
</dbReference>
<evidence type="ECO:0000313" key="1">
    <source>
        <dbReference type="EMBL" id="MBK0330105.1"/>
    </source>
</evidence>
<evidence type="ECO:0000313" key="2">
    <source>
        <dbReference type="Proteomes" id="UP000612352"/>
    </source>
</evidence>
<comment type="caution">
    <text evidence="1">The sequence shown here is derived from an EMBL/GenBank/DDBJ whole genome shotgun (WGS) entry which is preliminary data.</text>
</comment>
<dbReference type="InterPro" id="IPR050320">
    <property type="entry name" value="N5-glutamine_MTase"/>
</dbReference>
<dbReference type="PANTHER" id="PTHR18895">
    <property type="entry name" value="HEMK METHYLTRANSFERASE"/>
    <property type="match status" value="1"/>
</dbReference>
<gene>
    <name evidence="1" type="ORF">I8D64_01625</name>
</gene>
<dbReference type="SUPFAM" id="SSF53335">
    <property type="entry name" value="S-adenosyl-L-methionine-dependent methyltransferases"/>
    <property type="match status" value="1"/>
</dbReference>
<name>A0ABS1B666_9MICO</name>
<dbReference type="InterPro" id="IPR022446">
    <property type="entry name" value="MeTrfrase_put"/>
</dbReference>
<keyword evidence="2" id="KW-1185">Reference proteome</keyword>
<dbReference type="RefSeq" id="WP_200500762.1">
    <property type="nucleotide sequence ID" value="NZ_JAEDAJ010000001.1"/>
</dbReference>
<dbReference type="Proteomes" id="UP000612352">
    <property type="component" value="Unassembled WGS sequence"/>
</dbReference>
<accession>A0ABS1B666</accession>
<dbReference type="PANTHER" id="PTHR18895:SF74">
    <property type="entry name" value="MTRF1L RELEASE FACTOR GLUTAMINE METHYLTRANSFERASE"/>
    <property type="match status" value="1"/>
</dbReference>
<sequence length="282" mass="29788">MDELPDGDELVARLRAAGSVFAEEEASLLRAHARDAHHLEESASRRIAGEMLEHVLGEVDFCGLRLRVAPGCFVTRRRTRLLARLAVAAACSSARRSGHSAVLLELCAGIAPIASLSAARVPGIQVHAADVDPLPLECARANLPPSAQLHLGDLFAALPDALRGSIDVIAAVPPYVPDDALALLPREAREHEPSRALRGGADGLDVARRILAQGPDWLAPGGRILLEMHVDQARTLVREHAATGTSERAWTAETGRAAASVLRLHPGADGRTAVCEVTPSPA</sequence>
<dbReference type="EMBL" id="JAEDAJ010000001">
    <property type="protein sequence ID" value="MBK0330105.1"/>
    <property type="molecule type" value="Genomic_DNA"/>
</dbReference>
<reference evidence="1 2" key="1">
    <citation type="submission" date="2020-12" db="EMBL/GenBank/DDBJ databases">
        <title>Brachybacterium sp. MASK1Z-5, whole genome shotgun sequence.</title>
        <authorList>
            <person name="Tuo L."/>
        </authorList>
    </citation>
    <scope>NUCLEOTIDE SEQUENCE [LARGE SCALE GENOMIC DNA]</scope>
    <source>
        <strain evidence="1 2">MASK1Z-5</strain>
    </source>
</reference>
<organism evidence="1 2">
    <name type="scientific">Brachybacterium halotolerans</name>
    <dbReference type="NCBI Taxonomy" id="2795215"/>
    <lineage>
        <taxon>Bacteria</taxon>
        <taxon>Bacillati</taxon>
        <taxon>Actinomycetota</taxon>
        <taxon>Actinomycetes</taxon>
        <taxon>Micrococcales</taxon>
        <taxon>Dermabacteraceae</taxon>
        <taxon>Brachybacterium</taxon>
    </lineage>
</organism>
<evidence type="ECO:0008006" key="3">
    <source>
        <dbReference type="Google" id="ProtNLM"/>
    </source>
</evidence>
<dbReference type="CDD" id="cd02440">
    <property type="entry name" value="AdoMet_MTases"/>
    <property type="match status" value="1"/>
</dbReference>
<proteinExistence type="predicted"/>
<protein>
    <recommendedName>
        <fullName evidence="3">Release factor glutamine methyltransferase</fullName>
    </recommendedName>
</protein>
<dbReference type="InterPro" id="IPR029063">
    <property type="entry name" value="SAM-dependent_MTases_sf"/>
</dbReference>
<dbReference type="Gene3D" id="3.40.50.150">
    <property type="entry name" value="Vaccinia Virus protein VP39"/>
    <property type="match status" value="1"/>
</dbReference>